<dbReference type="PIRSF" id="PIRSF006305">
    <property type="entry name" value="Maf"/>
    <property type="match status" value="1"/>
</dbReference>
<comment type="catalytic activity">
    <reaction evidence="3">
        <text>UTP + H2O = UMP + diphosphate + H(+)</text>
        <dbReference type="Rhea" id="RHEA:29395"/>
        <dbReference type="ChEBI" id="CHEBI:15377"/>
        <dbReference type="ChEBI" id="CHEBI:15378"/>
        <dbReference type="ChEBI" id="CHEBI:33019"/>
        <dbReference type="ChEBI" id="CHEBI:46398"/>
        <dbReference type="ChEBI" id="CHEBI:57865"/>
        <dbReference type="EC" id="3.6.1.9"/>
    </reaction>
</comment>
<comment type="catalytic activity">
    <reaction evidence="3">
        <text>dTTP + H2O = dTMP + diphosphate + H(+)</text>
        <dbReference type="Rhea" id="RHEA:28534"/>
        <dbReference type="ChEBI" id="CHEBI:15377"/>
        <dbReference type="ChEBI" id="CHEBI:15378"/>
        <dbReference type="ChEBI" id="CHEBI:33019"/>
        <dbReference type="ChEBI" id="CHEBI:37568"/>
        <dbReference type="ChEBI" id="CHEBI:63528"/>
        <dbReference type="EC" id="3.6.1.9"/>
    </reaction>
</comment>
<dbReference type="PANTHER" id="PTHR43213">
    <property type="entry name" value="BIFUNCTIONAL DTTP/UTP PYROPHOSPHATASE/METHYLTRANSFERASE PROTEIN-RELATED"/>
    <property type="match status" value="1"/>
</dbReference>
<dbReference type="Gene3D" id="3.90.950.10">
    <property type="match status" value="1"/>
</dbReference>
<proteinExistence type="inferred from homology"/>
<evidence type="ECO:0000256" key="2">
    <source>
        <dbReference type="ARBA" id="ARBA00022801"/>
    </source>
</evidence>
<reference evidence="4" key="2">
    <citation type="journal article" date="2021" name="PeerJ">
        <title>Extensive microbial diversity within the chicken gut microbiome revealed by metagenomics and culture.</title>
        <authorList>
            <person name="Gilroy R."/>
            <person name="Ravi A."/>
            <person name="Getino M."/>
            <person name="Pursley I."/>
            <person name="Horton D.L."/>
            <person name="Alikhan N.F."/>
            <person name="Baker D."/>
            <person name="Gharbi K."/>
            <person name="Hall N."/>
            <person name="Watson M."/>
            <person name="Adriaenssens E.M."/>
            <person name="Foster-Nyarko E."/>
            <person name="Jarju S."/>
            <person name="Secka A."/>
            <person name="Antonio M."/>
            <person name="Oren A."/>
            <person name="Chaudhuri R.R."/>
            <person name="La Ragione R."/>
            <person name="Hildebrand F."/>
            <person name="Pallen M.J."/>
        </authorList>
    </citation>
    <scope>NUCLEOTIDE SEQUENCE</scope>
    <source>
        <strain evidence="4">ChiSxjej1B13-7958</strain>
    </source>
</reference>
<evidence type="ECO:0000313" key="4">
    <source>
        <dbReference type="EMBL" id="HIR46973.1"/>
    </source>
</evidence>
<keyword evidence="2 3" id="KW-0378">Hydrolase</keyword>
<dbReference type="Proteomes" id="UP000824242">
    <property type="component" value="Unassembled WGS sequence"/>
</dbReference>
<dbReference type="PANTHER" id="PTHR43213:SF5">
    <property type="entry name" value="BIFUNCTIONAL DTTP_UTP PYROPHOSPHATASE_METHYLTRANSFERASE PROTEIN-RELATED"/>
    <property type="match status" value="1"/>
</dbReference>
<comment type="caution">
    <text evidence="4">The sequence shown here is derived from an EMBL/GenBank/DDBJ whole genome shotgun (WGS) entry which is preliminary data.</text>
</comment>
<dbReference type="HAMAP" id="MF_00528">
    <property type="entry name" value="Maf"/>
    <property type="match status" value="1"/>
</dbReference>
<dbReference type="EMBL" id="DVGZ01000047">
    <property type="protein sequence ID" value="HIR46973.1"/>
    <property type="molecule type" value="Genomic_DNA"/>
</dbReference>
<dbReference type="CDD" id="cd00555">
    <property type="entry name" value="Maf"/>
    <property type="match status" value="1"/>
</dbReference>
<evidence type="ECO:0000313" key="5">
    <source>
        <dbReference type="Proteomes" id="UP000824242"/>
    </source>
</evidence>
<organism evidence="4 5">
    <name type="scientific">Candidatus Caccousia avicola</name>
    <dbReference type="NCBI Taxonomy" id="2840721"/>
    <lineage>
        <taxon>Bacteria</taxon>
        <taxon>Bacillati</taxon>
        <taxon>Bacillota</taxon>
        <taxon>Clostridia</taxon>
        <taxon>Eubacteriales</taxon>
        <taxon>Oscillospiraceae</taxon>
        <taxon>Oscillospiraceae incertae sedis</taxon>
        <taxon>Candidatus Caccousia</taxon>
    </lineage>
</organism>
<feature type="site" description="Important for substrate specificity" evidence="3">
    <location>
        <position position="10"/>
    </location>
</feature>
<dbReference type="Pfam" id="PF02545">
    <property type="entry name" value="Maf"/>
    <property type="match status" value="1"/>
</dbReference>
<dbReference type="GO" id="GO:0009117">
    <property type="term" value="P:nucleotide metabolic process"/>
    <property type="evidence" value="ECO:0007669"/>
    <property type="project" value="UniProtKB-KW"/>
</dbReference>
<dbReference type="AlphaFoldDB" id="A0A9D1AP18"/>
<dbReference type="SUPFAM" id="SSF52972">
    <property type="entry name" value="ITPase-like"/>
    <property type="match status" value="1"/>
</dbReference>
<dbReference type="InterPro" id="IPR003697">
    <property type="entry name" value="Maf-like"/>
</dbReference>
<comment type="similarity">
    <text evidence="3">Belongs to the Maf family. YhdE subfamily.</text>
</comment>
<comment type="cofactor">
    <cofactor evidence="1 3">
        <name>a divalent metal cation</name>
        <dbReference type="ChEBI" id="CHEBI:60240"/>
    </cofactor>
</comment>
<protein>
    <recommendedName>
        <fullName evidence="3">dTTP/UTP pyrophosphatase</fullName>
        <shortName evidence="3">dTTPase/UTPase</shortName>
        <ecNumber evidence="3">3.6.1.9</ecNumber>
    </recommendedName>
    <alternativeName>
        <fullName evidence="3">Nucleoside triphosphate pyrophosphatase</fullName>
    </alternativeName>
    <alternativeName>
        <fullName evidence="3">Nucleotide pyrophosphatase</fullName>
        <shortName evidence="3">Nucleotide PPase</shortName>
    </alternativeName>
</protein>
<feature type="site" description="Important for substrate specificity" evidence="3">
    <location>
        <position position="75"/>
    </location>
</feature>
<comment type="caution">
    <text evidence="3">Lacks conserved residue(s) required for the propagation of feature annotation.</text>
</comment>
<keyword evidence="3" id="KW-0546">Nucleotide metabolism</keyword>
<evidence type="ECO:0000256" key="3">
    <source>
        <dbReference type="HAMAP-Rule" id="MF_00528"/>
    </source>
</evidence>
<evidence type="ECO:0000256" key="1">
    <source>
        <dbReference type="ARBA" id="ARBA00001968"/>
    </source>
</evidence>
<reference evidence="4" key="1">
    <citation type="submission" date="2020-10" db="EMBL/GenBank/DDBJ databases">
        <authorList>
            <person name="Gilroy R."/>
        </authorList>
    </citation>
    <scope>NUCLEOTIDE SEQUENCE</scope>
    <source>
        <strain evidence="4">ChiSxjej1B13-7958</strain>
    </source>
</reference>
<feature type="site" description="Important for substrate specificity" evidence="3">
    <location>
        <position position="157"/>
    </location>
</feature>
<dbReference type="EC" id="3.6.1.9" evidence="3"/>
<comment type="subcellular location">
    <subcellularLocation>
        <location evidence="3">Cytoplasm</location>
    </subcellularLocation>
</comment>
<dbReference type="NCBIfam" id="TIGR00172">
    <property type="entry name" value="maf"/>
    <property type="match status" value="1"/>
</dbReference>
<comment type="function">
    <text evidence="3">Nucleoside triphosphate pyrophosphatase that hydrolyzes dTTP and UTP. May have a dual role in cell division arrest and in preventing the incorporation of modified nucleotides into cellular nucleic acids.</text>
</comment>
<feature type="active site" description="Proton acceptor" evidence="3">
    <location>
        <position position="74"/>
    </location>
</feature>
<dbReference type="InterPro" id="IPR029001">
    <property type="entry name" value="ITPase-like_fam"/>
</dbReference>
<dbReference type="GO" id="GO:0047429">
    <property type="term" value="F:nucleoside triphosphate diphosphatase activity"/>
    <property type="evidence" value="ECO:0007669"/>
    <property type="project" value="UniProtKB-EC"/>
</dbReference>
<dbReference type="GO" id="GO:0005737">
    <property type="term" value="C:cytoplasm"/>
    <property type="evidence" value="ECO:0007669"/>
    <property type="project" value="UniProtKB-SubCell"/>
</dbReference>
<name>A0A9D1AP18_9FIRM</name>
<keyword evidence="3" id="KW-0963">Cytoplasm</keyword>
<accession>A0A9D1AP18</accession>
<gene>
    <name evidence="4" type="primary">maf</name>
    <name evidence="4" type="ORF">IAB89_04850</name>
</gene>
<sequence>MLYLASASPRRKELLTLAGYSFTVLPANADETAPLGLSPRETAGLLARRKAEAVLALPAFSDRQKPGDVILAADTVVDLGGKILGKPKDREDAKQILLSLSGRRHSVHTGFCVLAGAKKMCGVESTAVEFYPLTQEEIETYLDTGEPMDKAGAYGIQGRGALFVRRIAGDYYTVVGLPIARIDRILRALSV</sequence>